<dbReference type="SUPFAM" id="SSF51735">
    <property type="entry name" value="NAD(P)-binding Rossmann-fold domains"/>
    <property type="match status" value="1"/>
</dbReference>
<dbReference type="Proteomes" id="UP001365405">
    <property type="component" value="Unassembled WGS sequence"/>
</dbReference>
<keyword evidence="4" id="KW-0442">Lipid degradation</keyword>
<evidence type="ECO:0000256" key="2">
    <source>
        <dbReference type="ARBA" id="ARBA00005005"/>
    </source>
</evidence>
<evidence type="ECO:0000313" key="16">
    <source>
        <dbReference type="Proteomes" id="UP001365405"/>
    </source>
</evidence>
<feature type="domain" description="3-hydroxyacyl-CoA dehydrogenase C-terminal" evidence="13">
    <location>
        <begin position="478"/>
        <end position="576"/>
    </location>
</feature>
<dbReference type="InterPro" id="IPR008927">
    <property type="entry name" value="6-PGluconate_DH-like_C_sf"/>
</dbReference>
<keyword evidence="11" id="KW-0511">Multifunctional enzyme</keyword>
<gene>
    <name evidence="15" type="ORF">AACH10_13730</name>
</gene>
<evidence type="ECO:0000256" key="11">
    <source>
        <dbReference type="ARBA" id="ARBA00023268"/>
    </source>
</evidence>
<dbReference type="InterPro" id="IPR006176">
    <property type="entry name" value="3-OHacyl-CoA_DH_NAD-bd"/>
</dbReference>
<feature type="domain" description="3-hydroxyacyl-CoA dehydrogenase C-terminal" evidence="13">
    <location>
        <begin position="611"/>
        <end position="699"/>
    </location>
</feature>
<evidence type="ECO:0000256" key="4">
    <source>
        <dbReference type="ARBA" id="ARBA00022963"/>
    </source>
</evidence>
<dbReference type="SUPFAM" id="SSF52096">
    <property type="entry name" value="ClpP/crotonase"/>
    <property type="match status" value="1"/>
</dbReference>
<keyword evidence="9" id="KW-0413">Isomerase</keyword>
<keyword evidence="10" id="KW-0456">Lyase</keyword>
<dbReference type="Gene3D" id="1.10.1040.50">
    <property type="match status" value="1"/>
</dbReference>
<evidence type="ECO:0000256" key="9">
    <source>
        <dbReference type="ARBA" id="ARBA00023235"/>
    </source>
</evidence>
<keyword evidence="3" id="KW-0276">Fatty acid metabolism</keyword>
<keyword evidence="16" id="KW-1185">Reference proteome</keyword>
<evidence type="ECO:0000256" key="6">
    <source>
        <dbReference type="ARBA" id="ARBA00023027"/>
    </source>
</evidence>
<comment type="caution">
    <text evidence="15">The sequence shown here is derived from an EMBL/GenBank/DDBJ whole genome shotgun (WGS) entry which is preliminary data.</text>
</comment>
<comment type="catalytic activity">
    <reaction evidence="12">
        <text>a (3S)-3-hydroxyacyl-CoA + NAD(+) = a 3-oxoacyl-CoA + NADH + H(+)</text>
        <dbReference type="Rhea" id="RHEA:22432"/>
        <dbReference type="ChEBI" id="CHEBI:15378"/>
        <dbReference type="ChEBI" id="CHEBI:57318"/>
        <dbReference type="ChEBI" id="CHEBI:57540"/>
        <dbReference type="ChEBI" id="CHEBI:57945"/>
        <dbReference type="ChEBI" id="CHEBI:90726"/>
        <dbReference type="EC" id="1.1.1.35"/>
    </reaction>
</comment>
<keyword evidence="8" id="KW-0576">Peroxisome</keyword>
<accession>A0ABU9CHU0</accession>
<comment type="pathway">
    <text evidence="2">Lipid metabolism; fatty acid beta-oxidation.</text>
</comment>
<name>A0ABU9CHU0_9BURK</name>
<evidence type="ECO:0000256" key="10">
    <source>
        <dbReference type="ARBA" id="ARBA00023239"/>
    </source>
</evidence>
<dbReference type="CDD" id="cd06558">
    <property type="entry name" value="crotonase-like"/>
    <property type="match status" value="1"/>
</dbReference>
<dbReference type="InterPro" id="IPR029045">
    <property type="entry name" value="ClpP/crotonase-like_dom_sf"/>
</dbReference>
<evidence type="ECO:0000256" key="5">
    <source>
        <dbReference type="ARBA" id="ARBA00023002"/>
    </source>
</evidence>
<reference evidence="15 16" key="1">
    <citation type="submission" date="2024-04" db="EMBL/GenBank/DDBJ databases">
        <title>Novel species of the genus Ideonella isolated from streams.</title>
        <authorList>
            <person name="Lu H."/>
        </authorList>
    </citation>
    <scope>NUCLEOTIDE SEQUENCE [LARGE SCALE GENOMIC DNA]</scope>
    <source>
        <strain evidence="15 16">DXS22W</strain>
    </source>
</reference>
<comment type="subcellular location">
    <subcellularLocation>
        <location evidence="1">Peroxisome</location>
    </subcellularLocation>
</comment>
<keyword evidence="5" id="KW-0560">Oxidoreductase</keyword>
<dbReference type="Gene3D" id="3.90.226.10">
    <property type="entry name" value="2-enoyl-CoA Hydratase, Chain A, domain 1"/>
    <property type="match status" value="1"/>
</dbReference>
<dbReference type="EMBL" id="JBBUTH010000007">
    <property type="protein sequence ID" value="MEK8051306.1"/>
    <property type="molecule type" value="Genomic_DNA"/>
</dbReference>
<evidence type="ECO:0000256" key="3">
    <source>
        <dbReference type="ARBA" id="ARBA00022832"/>
    </source>
</evidence>
<evidence type="ECO:0000256" key="8">
    <source>
        <dbReference type="ARBA" id="ARBA00023140"/>
    </source>
</evidence>
<dbReference type="PANTHER" id="PTHR23309:SF51">
    <property type="entry name" value="3-HYDROXYACYL-COA DEHYDROGENASE-RELATED"/>
    <property type="match status" value="1"/>
</dbReference>
<evidence type="ECO:0000259" key="13">
    <source>
        <dbReference type="Pfam" id="PF00725"/>
    </source>
</evidence>
<dbReference type="SUPFAM" id="SSF48179">
    <property type="entry name" value="6-phosphogluconate dehydrogenase C-terminal domain-like"/>
    <property type="match status" value="2"/>
</dbReference>
<feature type="domain" description="3-hydroxyacyl-CoA dehydrogenase NAD binding" evidence="14">
    <location>
        <begin position="298"/>
        <end position="473"/>
    </location>
</feature>
<dbReference type="InterPro" id="IPR006108">
    <property type="entry name" value="3HC_DH_C"/>
</dbReference>
<evidence type="ECO:0000259" key="14">
    <source>
        <dbReference type="Pfam" id="PF02737"/>
    </source>
</evidence>
<dbReference type="InterPro" id="IPR001753">
    <property type="entry name" value="Enoyl-CoA_hydra/iso"/>
</dbReference>
<dbReference type="Pfam" id="PF00378">
    <property type="entry name" value="ECH_1"/>
    <property type="match status" value="1"/>
</dbReference>
<dbReference type="InterPro" id="IPR036291">
    <property type="entry name" value="NAD(P)-bd_dom_sf"/>
</dbReference>
<organism evidence="15 16">
    <name type="scientific">Pseudaquabacterium inlustre</name>
    <dbReference type="NCBI Taxonomy" id="2984192"/>
    <lineage>
        <taxon>Bacteria</taxon>
        <taxon>Pseudomonadati</taxon>
        <taxon>Pseudomonadota</taxon>
        <taxon>Betaproteobacteria</taxon>
        <taxon>Burkholderiales</taxon>
        <taxon>Sphaerotilaceae</taxon>
        <taxon>Pseudaquabacterium</taxon>
    </lineage>
</organism>
<protein>
    <submittedName>
        <fullName evidence="15">3-hydroxyacyl-CoA dehydrogenase NAD-binding domain-containing protein</fullName>
    </submittedName>
</protein>
<keyword evidence="6" id="KW-0520">NAD</keyword>
<keyword evidence="7" id="KW-0443">Lipid metabolism</keyword>
<dbReference type="Pfam" id="PF00725">
    <property type="entry name" value="3HCDH"/>
    <property type="match status" value="2"/>
</dbReference>
<evidence type="ECO:0000256" key="1">
    <source>
        <dbReference type="ARBA" id="ARBA00004275"/>
    </source>
</evidence>
<evidence type="ECO:0000256" key="7">
    <source>
        <dbReference type="ARBA" id="ARBA00023098"/>
    </source>
</evidence>
<dbReference type="PANTHER" id="PTHR23309">
    <property type="entry name" value="3-HYDROXYACYL-COA DEHYROGENASE"/>
    <property type="match status" value="1"/>
</dbReference>
<proteinExistence type="predicted"/>
<dbReference type="Gene3D" id="3.40.50.720">
    <property type="entry name" value="NAD(P)-binding Rossmann-like Domain"/>
    <property type="match status" value="1"/>
</dbReference>
<evidence type="ECO:0000313" key="15">
    <source>
        <dbReference type="EMBL" id="MEK8051306.1"/>
    </source>
</evidence>
<evidence type="ECO:0000256" key="12">
    <source>
        <dbReference type="ARBA" id="ARBA00049556"/>
    </source>
</evidence>
<dbReference type="Pfam" id="PF02737">
    <property type="entry name" value="3HCDH_N"/>
    <property type="match status" value="1"/>
</dbReference>
<dbReference type="RefSeq" id="WP_341410994.1">
    <property type="nucleotide sequence ID" value="NZ_JBBUTH010000007.1"/>
</dbReference>
<sequence>MSLSPVTLRRDGTVAVLHIDNPPVNALSPATVQGLIDGLKAFEADASFTALVLHCEGRTFVAGGDIASFDIPDFSATPFNSFLARLEGQARPVVAAVHGTALGGGLELAMACHWRVATPSTRVGLPEVKLGLIPGSLGTQRLPRLAGPVLALDMMSSGRMVDAKTALAAGILDEISELPPLQAAVARAQALAAEGWTLRRASALAVPADKIPDGFLDRTIADAAAKPQYPALGAIARSVVAACTLPFAEGERAESENFMGVLRSPQSVAMRHLFFAERTANKIPGLPRDVTLREVQRVGIVGAGTMGGGIAMTFANAGFPVTLVEATDAALQRGVGIIRANYEATVAKGKLKPEAMAERLGRITPTLSYDDLAGCDLVIEAVFENMDLKKEIAARLGAVCKPGAIIATNTSTLDVDQIAAATGRAADVLGMHFFSPAHVMRLLEVVRGAQTAPGVLATVMKLAGRIGKVAVVSGVCYGFIGNRMAEAYMREAEFLLLEGATPAQVDGAVESTERLGLAMGPCRMLDMAGIDVGAKTVIELDKSGGLPADPSYRVLVRALFERGLFGQKTGAGYYRYDGRKPLPNPDVEALCIELAARHGITRRSDITPDEILQRLMFAMVNEGARILDDGIAYRGSDIDIVWTAGYGFPDHRGGPMCWADLQGLGNVVAGIERLAATCGNAHGYWTVSPLLVRLAQSGGKLREATAPGVK</sequence>